<dbReference type="Proteomes" id="UP001476798">
    <property type="component" value="Unassembled WGS sequence"/>
</dbReference>
<name>A0ABV0PFE1_9TELE</name>
<protein>
    <submittedName>
        <fullName evidence="1">Uncharacterized protein</fullName>
    </submittedName>
</protein>
<gene>
    <name evidence="1" type="ORF">GOODEAATRI_019524</name>
</gene>
<accession>A0ABV0PFE1</accession>
<evidence type="ECO:0000313" key="1">
    <source>
        <dbReference type="EMBL" id="MEQ2182175.1"/>
    </source>
</evidence>
<organism evidence="1 2">
    <name type="scientific">Goodea atripinnis</name>
    <dbReference type="NCBI Taxonomy" id="208336"/>
    <lineage>
        <taxon>Eukaryota</taxon>
        <taxon>Metazoa</taxon>
        <taxon>Chordata</taxon>
        <taxon>Craniata</taxon>
        <taxon>Vertebrata</taxon>
        <taxon>Euteleostomi</taxon>
        <taxon>Actinopterygii</taxon>
        <taxon>Neopterygii</taxon>
        <taxon>Teleostei</taxon>
        <taxon>Neoteleostei</taxon>
        <taxon>Acanthomorphata</taxon>
        <taxon>Ovalentaria</taxon>
        <taxon>Atherinomorphae</taxon>
        <taxon>Cyprinodontiformes</taxon>
        <taxon>Goodeidae</taxon>
        <taxon>Goodea</taxon>
    </lineage>
</organism>
<reference evidence="1 2" key="1">
    <citation type="submission" date="2021-06" db="EMBL/GenBank/DDBJ databases">
        <authorList>
            <person name="Palmer J.M."/>
        </authorList>
    </citation>
    <scope>NUCLEOTIDE SEQUENCE [LARGE SCALE GENOMIC DNA]</scope>
    <source>
        <strain evidence="1 2">GA_2019</strain>
        <tissue evidence="1">Muscle</tissue>
    </source>
</reference>
<evidence type="ECO:0000313" key="2">
    <source>
        <dbReference type="Proteomes" id="UP001476798"/>
    </source>
</evidence>
<sequence length="119" mass="13562">MMEKKKSGCCIAYKNPFSRRTTRSSQRLFGPNKHLFLPQPQPACLLLDSVRNPWNPEDHLGPTPSNTLSNYHHFQPALEPSEPPVCSSYWQRFLPPSLTFSLSQTPMNPIARSPPLFLL</sequence>
<dbReference type="EMBL" id="JAHRIO010071704">
    <property type="protein sequence ID" value="MEQ2182175.1"/>
    <property type="molecule type" value="Genomic_DNA"/>
</dbReference>
<comment type="caution">
    <text evidence="1">The sequence shown here is derived from an EMBL/GenBank/DDBJ whole genome shotgun (WGS) entry which is preliminary data.</text>
</comment>
<keyword evidence="2" id="KW-1185">Reference proteome</keyword>
<proteinExistence type="predicted"/>